<evidence type="ECO:0000256" key="1">
    <source>
        <dbReference type="SAM" id="Phobius"/>
    </source>
</evidence>
<keyword evidence="1" id="KW-0812">Transmembrane</keyword>
<feature type="transmembrane region" description="Helical" evidence="1">
    <location>
        <begin position="175"/>
        <end position="191"/>
    </location>
</feature>
<feature type="transmembrane region" description="Helical" evidence="1">
    <location>
        <begin position="569"/>
        <end position="588"/>
    </location>
</feature>
<feature type="transmembrane region" description="Helical" evidence="1">
    <location>
        <begin position="650"/>
        <end position="671"/>
    </location>
</feature>
<feature type="transmembrane region" description="Helical" evidence="1">
    <location>
        <begin position="700"/>
        <end position="717"/>
    </location>
</feature>
<dbReference type="Proteomes" id="UP000034325">
    <property type="component" value="Unassembled WGS sequence"/>
</dbReference>
<feature type="transmembrane region" description="Helical" evidence="1">
    <location>
        <begin position="820"/>
        <end position="836"/>
    </location>
</feature>
<gene>
    <name evidence="2" type="ORF">UT23_C0034G0003</name>
</gene>
<evidence type="ECO:0008006" key="4">
    <source>
        <dbReference type="Google" id="ProtNLM"/>
    </source>
</evidence>
<feature type="transmembrane region" description="Helical" evidence="1">
    <location>
        <begin position="197"/>
        <end position="215"/>
    </location>
</feature>
<feature type="transmembrane region" description="Helical" evidence="1">
    <location>
        <begin position="622"/>
        <end position="644"/>
    </location>
</feature>
<protein>
    <recommendedName>
        <fullName evidence="4">Glycosyltransferase RgtA/B/C/D-like domain-containing protein</fullName>
    </recommendedName>
</protein>
<keyword evidence="1" id="KW-0472">Membrane</keyword>
<name>A0A0G0LZ09_9BACT</name>
<accession>A0A0G0LZ09</accession>
<evidence type="ECO:0000313" key="3">
    <source>
        <dbReference type="Proteomes" id="UP000034325"/>
    </source>
</evidence>
<sequence length="1004" mass="114772">MKRFFLKFLPVIILTILIVWAGKGIFKYNVFSTHDGEHHFARSFDAIATFSEGNFPLRWAGSLNYGCGVPIYNFFYPLIYYFVIILNFATHNIFTALAIIDFASLAIGTLFFYLWMKKETDSELGALGSAILYLYAPYRFSLIFVRGSPEFIAYAILPVVLYSYSLFFKAGGRRTILYALLAALTGGFLTISHNFTVMFLMPIILAYLIIKLFLLRSCLKTVVWTFAAYISAFGFGAFFVGPAVFEKGFTKIGSNFLQWREHFPTLGQMIRSRWGYFYSSYGTANDGMSFMLGYAQWVVLGLAAIWIAYFLIKAKKTNIWVVFFFIMSLVAIYLILPWSIPVWEKIKPLQEIQFSWRILGIAIFAISALFGFLISQIKNKKIVLVLFIGVSVLAVYGNRNHLLPQPVSSEDIYRYDDFEKLHPHRYSTTTLGDDVVAASAGGACWFTTELISTEGNKNAISYKVSERGNTFGSIRLTMDKNQFVGDKLMMGLGYFPGAYRFEANGQVIESFDCGGLNCISTLSLKNGENFLSWRIKQTPIQSFFNNVTLLFLAIWIVVVFFAFRKKKLSTVNLAVITVFVLFAFLRFYNLEKRIGFGWDNERDALAVKSILQGDLKLIGPRVLADTGFFLPPYFFYLLAPFYALSNLSPYATVYFLIFYNLIFFVVSFLILKKLFSQKVALLFLAFWAINPHTLSFDTVAWNPLLVPLAFVIFLYLLARSKSFLLGLVWGVGVSFHIQFLLLAPIVVPFILKDKKRVRNIIWGFALTFAPLVLFDLRNNFLNLKLASDFLLAGGARDYFSFLPVWDNVVARTFGMPISRLFSVFFYFLIAGVLYVWRKKPAWRGLFYTWLFFPLAFAFYGKRPSEYYFNFSLVIVGLVFAKLVSLKSKLLFFIVLLLLVHFGLKASDQLRETPLGLYQKDKIAQFLAKITKDTSPFNLSYSVGLGQDVGFRYLFDYRGVKLNGNDFDPLMQIVIPPQKNTFVIDRVGLEIPKGWLDANWAKREN</sequence>
<reference evidence="2 3" key="1">
    <citation type="journal article" date="2015" name="Nature">
        <title>rRNA introns, odd ribosomes, and small enigmatic genomes across a large radiation of phyla.</title>
        <authorList>
            <person name="Brown C.T."/>
            <person name="Hug L.A."/>
            <person name="Thomas B.C."/>
            <person name="Sharon I."/>
            <person name="Castelle C.J."/>
            <person name="Singh A."/>
            <person name="Wilkins M.J."/>
            <person name="Williams K.H."/>
            <person name="Banfield J.F."/>
        </authorList>
    </citation>
    <scope>NUCLEOTIDE SEQUENCE [LARGE SCALE GENOMIC DNA]</scope>
</reference>
<organism evidence="2 3">
    <name type="scientific">Candidatus Woesebacteria bacterium GW2011_GWA1_39_12</name>
    <dbReference type="NCBI Taxonomy" id="1618549"/>
    <lineage>
        <taxon>Bacteria</taxon>
        <taxon>Candidatus Woeseibacteriota</taxon>
    </lineage>
</organism>
<feature type="transmembrane region" description="Helical" evidence="1">
    <location>
        <begin position="151"/>
        <end position="168"/>
    </location>
</feature>
<comment type="caution">
    <text evidence="2">The sequence shown here is derived from an EMBL/GenBank/DDBJ whole genome shotgun (WGS) entry which is preliminary data.</text>
</comment>
<dbReference type="AlphaFoldDB" id="A0A0G0LZ09"/>
<dbReference type="EMBL" id="LBWA01000034">
    <property type="protein sequence ID" value="KKQ96322.1"/>
    <property type="molecule type" value="Genomic_DNA"/>
</dbReference>
<feature type="transmembrane region" description="Helical" evidence="1">
    <location>
        <begin position="724"/>
        <end position="751"/>
    </location>
</feature>
<feature type="transmembrane region" description="Helical" evidence="1">
    <location>
        <begin position="222"/>
        <end position="245"/>
    </location>
</feature>
<feature type="transmembrane region" description="Helical" evidence="1">
    <location>
        <begin position="543"/>
        <end position="563"/>
    </location>
</feature>
<feature type="transmembrane region" description="Helical" evidence="1">
    <location>
        <begin position="319"/>
        <end position="336"/>
    </location>
</feature>
<feature type="transmembrane region" description="Helical" evidence="1">
    <location>
        <begin position="356"/>
        <end position="374"/>
    </location>
</feature>
<feature type="transmembrane region" description="Helical" evidence="1">
    <location>
        <begin position="294"/>
        <end position="312"/>
    </location>
</feature>
<feature type="transmembrane region" description="Helical" evidence="1">
    <location>
        <begin position="757"/>
        <end position="776"/>
    </location>
</feature>
<feature type="transmembrane region" description="Helical" evidence="1">
    <location>
        <begin position="79"/>
        <end position="112"/>
    </location>
</feature>
<feature type="transmembrane region" description="Helical" evidence="1">
    <location>
        <begin position="842"/>
        <end position="859"/>
    </location>
</feature>
<proteinExistence type="predicted"/>
<keyword evidence="1" id="KW-1133">Transmembrane helix</keyword>
<evidence type="ECO:0000313" key="2">
    <source>
        <dbReference type="EMBL" id="KKQ96322.1"/>
    </source>
</evidence>